<dbReference type="InterPro" id="IPR027304">
    <property type="entry name" value="Trigger_fact/SurA_dom_sf"/>
</dbReference>
<accession>A0A7W8A591</accession>
<evidence type="ECO:0000313" key="3">
    <source>
        <dbReference type="Proteomes" id="UP000568380"/>
    </source>
</evidence>
<organism evidence="2 3">
    <name type="scientific">Nonomuraea endophytica</name>
    <dbReference type="NCBI Taxonomy" id="714136"/>
    <lineage>
        <taxon>Bacteria</taxon>
        <taxon>Bacillati</taxon>
        <taxon>Actinomycetota</taxon>
        <taxon>Actinomycetes</taxon>
        <taxon>Streptosporangiales</taxon>
        <taxon>Streptosporangiaceae</taxon>
        <taxon>Nonomuraea</taxon>
    </lineage>
</organism>
<dbReference type="RefSeq" id="WP_184965732.1">
    <property type="nucleotide sequence ID" value="NZ_JACHIN010000007.1"/>
</dbReference>
<evidence type="ECO:0000256" key="1">
    <source>
        <dbReference type="SAM" id="SignalP"/>
    </source>
</evidence>
<reference evidence="2 3" key="1">
    <citation type="submission" date="2020-08" db="EMBL/GenBank/DDBJ databases">
        <title>Genomic Encyclopedia of Type Strains, Phase IV (KMG-IV): sequencing the most valuable type-strain genomes for metagenomic binning, comparative biology and taxonomic classification.</title>
        <authorList>
            <person name="Goeker M."/>
        </authorList>
    </citation>
    <scope>NUCLEOTIDE SEQUENCE [LARGE SCALE GENOMIC DNA]</scope>
    <source>
        <strain evidence="2 3">DSM 45385</strain>
    </source>
</reference>
<keyword evidence="1" id="KW-0732">Signal</keyword>
<protein>
    <submittedName>
        <fullName evidence="2">Uncharacterized protein</fullName>
    </submittedName>
</protein>
<proteinExistence type="predicted"/>
<evidence type="ECO:0000313" key="2">
    <source>
        <dbReference type="EMBL" id="MBB5079807.1"/>
    </source>
</evidence>
<dbReference type="EMBL" id="JACHIN010000007">
    <property type="protein sequence ID" value="MBB5079807.1"/>
    <property type="molecule type" value="Genomic_DNA"/>
</dbReference>
<gene>
    <name evidence="2" type="ORF">HNR40_005293</name>
</gene>
<feature type="signal peptide" evidence="1">
    <location>
        <begin position="1"/>
        <end position="18"/>
    </location>
</feature>
<sequence length="212" mass="22967">MLVVGGMLVAACSLAPHAAPPGSVSPEERDEVVVLVDGEPVVRAELERGMNTARAGVAAANGGAIPPDRLRKEGLALAVQDKVLRLWAREEGLLADVSEAGFAAALAAENRRREQARASGRPLPGVPSYDEYTFAGLRAAELRKALADRLDLPRERVRAHYDELVKDLTGEPPTFAESEQRVRLSLADREVTRELVKRLQSAQVTQPSRKVH</sequence>
<dbReference type="AlphaFoldDB" id="A0A7W8A591"/>
<dbReference type="SUPFAM" id="SSF109998">
    <property type="entry name" value="Triger factor/SurA peptide-binding domain-like"/>
    <property type="match status" value="1"/>
</dbReference>
<name>A0A7W8A591_9ACTN</name>
<comment type="caution">
    <text evidence="2">The sequence shown here is derived from an EMBL/GenBank/DDBJ whole genome shotgun (WGS) entry which is preliminary data.</text>
</comment>
<feature type="chain" id="PRO_5039232926" evidence="1">
    <location>
        <begin position="19"/>
        <end position="212"/>
    </location>
</feature>
<keyword evidence="3" id="KW-1185">Reference proteome</keyword>
<dbReference type="Proteomes" id="UP000568380">
    <property type="component" value="Unassembled WGS sequence"/>
</dbReference>